<name>A0AAU6VZJ1_9VIRU</name>
<protein>
    <submittedName>
        <fullName evidence="1">Uncharacterized protein</fullName>
    </submittedName>
</protein>
<proteinExistence type="predicted"/>
<evidence type="ECO:0000313" key="1">
    <source>
        <dbReference type="EMBL" id="XAI69586.1"/>
    </source>
</evidence>
<accession>A0AAU6VZJ1</accession>
<organism evidence="1">
    <name type="scientific">Pseudomonas phage Pyxpy02</name>
    <dbReference type="NCBI Taxonomy" id="3138547"/>
    <lineage>
        <taxon>Viruses</taxon>
    </lineage>
</organism>
<sequence>MNTVATWLMIMWTAGQNPAVLSQEFTSYETCQAAATKIAEQQAAGEDYRRFRMICTEK</sequence>
<reference evidence="1" key="1">
    <citation type="journal article" date="2024" name="J. Gen. Virol.">
        <title>Novel phages of Pseudomonas syringae unveil numerous potential auxiliary metabolic genes.</title>
        <authorList>
            <person name="Feltin C."/>
            <person name="Garneau J.R."/>
            <person name="Morris C.E."/>
            <person name="Berard A."/>
            <person name="Torres-Barcelo C."/>
        </authorList>
    </citation>
    <scope>NUCLEOTIDE SEQUENCE</scope>
</reference>
<dbReference type="EMBL" id="PP179311">
    <property type="protein sequence ID" value="XAI69586.1"/>
    <property type="molecule type" value="Genomic_DNA"/>
</dbReference>
<gene>
    <name evidence="1" type="ORF">Pyxpy02_00103</name>
</gene>